<dbReference type="GO" id="GO:0005840">
    <property type="term" value="C:ribosome"/>
    <property type="evidence" value="ECO:0007669"/>
    <property type="project" value="UniProtKB-KW"/>
</dbReference>
<keyword evidence="2 5" id="KW-0689">Ribosomal protein</keyword>
<evidence type="ECO:0000256" key="2">
    <source>
        <dbReference type="ARBA" id="ARBA00022980"/>
    </source>
</evidence>
<dbReference type="NCBIfam" id="TIGR00012">
    <property type="entry name" value="L29"/>
    <property type="match status" value="1"/>
</dbReference>
<comment type="similarity">
    <text evidence="1 5">Belongs to the universal ribosomal protein uL29 family.</text>
</comment>
<dbReference type="HAMAP" id="MF_00374">
    <property type="entry name" value="Ribosomal_uL29"/>
    <property type="match status" value="1"/>
</dbReference>
<dbReference type="Gene3D" id="1.10.287.310">
    <property type="match status" value="1"/>
</dbReference>
<dbReference type="InterPro" id="IPR036049">
    <property type="entry name" value="Ribosomal_uL29_sf"/>
</dbReference>
<dbReference type="GO" id="GO:0003735">
    <property type="term" value="F:structural constituent of ribosome"/>
    <property type="evidence" value="ECO:0007669"/>
    <property type="project" value="InterPro"/>
</dbReference>
<keyword evidence="3 5" id="KW-0687">Ribonucleoprotein</keyword>
<protein>
    <recommendedName>
        <fullName evidence="4 5">Large ribosomal subunit protein uL29</fullName>
    </recommendedName>
</protein>
<organism evidence="6 7">
    <name type="scientific">candidate division WOR-3 bacterium RBG_13_43_14</name>
    <dbReference type="NCBI Taxonomy" id="1802590"/>
    <lineage>
        <taxon>Bacteria</taxon>
        <taxon>Bacteria division WOR-3</taxon>
    </lineage>
</organism>
<comment type="caution">
    <text evidence="6">The sequence shown here is derived from an EMBL/GenBank/DDBJ whole genome shotgun (WGS) entry which is preliminary data.</text>
</comment>
<accession>A0A1F4UFQ4</accession>
<dbReference type="EMBL" id="MEUM01000038">
    <property type="protein sequence ID" value="OGC43073.1"/>
    <property type="molecule type" value="Genomic_DNA"/>
</dbReference>
<dbReference type="Pfam" id="PF00831">
    <property type="entry name" value="Ribosomal_L29"/>
    <property type="match status" value="1"/>
</dbReference>
<reference evidence="6 7" key="1">
    <citation type="journal article" date="2016" name="Nat. Commun.">
        <title>Thousands of microbial genomes shed light on interconnected biogeochemical processes in an aquifer system.</title>
        <authorList>
            <person name="Anantharaman K."/>
            <person name="Brown C.T."/>
            <person name="Hug L.A."/>
            <person name="Sharon I."/>
            <person name="Castelle C.J."/>
            <person name="Probst A.J."/>
            <person name="Thomas B.C."/>
            <person name="Singh A."/>
            <person name="Wilkins M.J."/>
            <person name="Karaoz U."/>
            <person name="Brodie E.L."/>
            <person name="Williams K.H."/>
            <person name="Hubbard S.S."/>
            <person name="Banfield J.F."/>
        </authorList>
    </citation>
    <scope>NUCLEOTIDE SEQUENCE [LARGE SCALE GENOMIC DNA]</scope>
</reference>
<sequence>MKVSDLREKTKDELNDLLNGLVKELHNLNLRRGIQELPNPLRLRILRRDIARVKTFLREEELGIRKISGPKKKTK</sequence>
<evidence type="ECO:0000313" key="6">
    <source>
        <dbReference type="EMBL" id="OGC43073.1"/>
    </source>
</evidence>
<evidence type="ECO:0000313" key="7">
    <source>
        <dbReference type="Proteomes" id="UP000177025"/>
    </source>
</evidence>
<dbReference type="InterPro" id="IPR018254">
    <property type="entry name" value="Ribosomal_uL29_CS"/>
</dbReference>
<dbReference type="SUPFAM" id="SSF46561">
    <property type="entry name" value="Ribosomal protein L29 (L29p)"/>
    <property type="match status" value="1"/>
</dbReference>
<evidence type="ECO:0000256" key="4">
    <source>
        <dbReference type="ARBA" id="ARBA00035204"/>
    </source>
</evidence>
<dbReference type="PROSITE" id="PS00579">
    <property type="entry name" value="RIBOSOMAL_L29"/>
    <property type="match status" value="1"/>
</dbReference>
<evidence type="ECO:0000256" key="5">
    <source>
        <dbReference type="HAMAP-Rule" id="MF_00374"/>
    </source>
</evidence>
<proteinExistence type="inferred from homology"/>
<dbReference type="GO" id="GO:0006412">
    <property type="term" value="P:translation"/>
    <property type="evidence" value="ECO:0007669"/>
    <property type="project" value="UniProtKB-UniRule"/>
</dbReference>
<dbReference type="InterPro" id="IPR001854">
    <property type="entry name" value="Ribosomal_uL29"/>
</dbReference>
<dbReference type="AlphaFoldDB" id="A0A1F4UFQ4"/>
<dbReference type="Proteomes" id="UP000177025">
    <property type="component" value="Unassembled WGS sequence"/>
</dbReference>
<gene>
    <name evidence="5" type="primary">rpmC</name>
    <name evidence="6" type="ORF">A2Y85_00050</name>
</gene>
<dbReference type="GO" id="GO:1990904">
    <property type="term" value="C:ribonucleoprotein complex"/>
    <property type="evidence" value="ECO:0007669"/>
    <property type="project" value="UniProtKB-KW"/>
</dbReference>
<evidence type="ECO:0000256" key="3">
    <source>
        <dbReference type="ARBA" id="ARBA00023274"/>
    </source>
</evidence>
<evidence type="ECO:0000256" key="1">
    <source>
        <dbReference type="ARBA" id="ARBA00009254"/>
    </source>
</evidence>
<dbReference type="CDD" id="cd00427">
    <property type="entry name" value="Ribosomal_L29_HIP"/>
    <property type="match status" value="1"/>
</dbReference>
<name>A0A1F4UFQ4_UNCW3</name>